<keyword evidence="10" id="KW-1185">Reference proteome</keyword>
<comment type="cofactor">
    <cofactor evidence="1">
        <name>Zn(2+)</name>
        <dbReference type="ChEBI" id="CHEBI:29105"/>
    </cofactor>
</comment>
<keyword evidence="2" id="KW-0645">Protease</keyword>
<dbReference type="GO" id="GO:0006508">
    <property type="term" value="P:proteolysis"/>
    <property type="evidence" value="ECO:0007669"/>
    <property type="project" value="UniProtKB-KW"/>
</dbReference>
<dbReference type="Pfam" id="PF01551">
    <property type="entry name" value="Peptidase_M23"/>
    <property type="match status" value="1"/>
</dbReference>
<feature type="coiled-coil region" evidence="7">
    <location>
        <begin position="269"/>
        <end position="303"/>
    </location>
</feature>
<evidence type="ECO:0000313" key="10">
    <source>
        <dbReference type="Proteomes" id="UP000256845"/>
    </source>
</evidence>
<evidence type="ECO:0000256" key="6">
    <source>
        <dbReference type="ARBA" id="ARBA00023049"/>
    </source>
</evidence>
<evidence type="ECO:0000256" key="5">
    <source>
        <dbReference type="ARBA" id="ARBA00022833"/>
    </source>
</evidence>
<dbReference type="PANTHER" id="PTHR21666:SF288">
    <property type="entry name" value="CELL DIVISION PROTEIN YTFB"/>
    <property type="match status" value="1"/>
</dbReference>
<dbReference type="EMBL" id="QRDW01000001">
    <property type="protein sequence ID" value="RED53461.1"/>
    <property type="molecule type" value="Genomic_DNA"/>
</dbReference>
<dbReference type="Proteomes" id="UP000256845">
    <property type="component" value="Unassembled WGS sequence"/>
</dbReference>
<feature type="domain" description="M23ase beta-sheet core" evidence="8">
    <location>
        <begin position="512"/>
        <end position="606"/>
    </location>
</feature>
<reference evidence="9 10" key="1">
    <citation type="submission" date="2018-07" db="EMBL/GenBank/DDBJ databases">
        <title>Genomic Encyclopedia of Type Strains, Phase III (KMG-III): the genomes of soil and plant-associated and newly described type strains.</title>
        <authorList>
            <person name="Whitman W."/>
        </authorList>
    </citation>
    <scope>NUCLEOTIDE SEQUENCE [LARGE SCALE GENOMIC DNA]</scope>
    <source>
        <strain evidence="9 10">CECT 8488</strain>
    </source>
</reference>
<dbReference type="Gene3D" id="2.70.70.10">
    <property type="entry name" value="Glucose Permease (Domain IIA)"/>
    <property type="match status" value="1"/>
</dbReference>
<dbReference type="RefSeq" id="WP_115934600.1">
    <property type="nucleotide sequence ID" value="NZ_QRDW01000001.1"/>
</dbReference>
<dbReference type="OrthoDB" id="9805070at2"/>
<keyword evidence="3" id="KW-0479">Metal-binding</keyword>
<evidence type="ECO:0000256" key="4">
    <source>
        <dbReference type="ARBA" id="ARBA00022801"/>
    </source>
</evidence>
<dbReference type="AlphaFoldDB" id="A0A3D9HVQ0"/>
<evidence type="ECO:0000256" key="3">
    <source>
        <dbReference type="ARBA" id="ARBA00022723"/>
    </source>
</evidence>
<organism evidence="9 10">
    <name type="scientific">Aestuariispira insulae</name>
    <dbReference type="NCBI Taxonomy" id="1461337"/>
    <lineage>
        <taxon>Bacteria</taxon>
        <taxon>Pseudomonadati</taxon>
        <taxon>Pseudomonadota</taxon>
        <taxon>Alphaproteobacteria</taxon>
        <taxon>Rhodospirillales</taxon>
        <taxon>Kiloniellaceae</taxon>
        <taxon>Aestuariispira</taxon>
    </lineage>
</organism>
<dbReference type="InterPro" id="IPR011055">
    <property type="entry name" value="Dup_hybrid_motif"/>
</dbReference>
<sequence>MADRKSSGSALGKSLLSQKKRKTWFQRLFRERELLLRSEDRVRHIRLTTAFQAGSAAIALIGLTWATGATVASLYQDNLLDQRRVEIAEAKLAYDSVLGELGAYQKQLKTISNEISERLVNGQLVAADSSDLTEEMTAFVDIGRALTRTLNQAYIDLDVPPDERHRLIASRDVLHDKIKELEATLADAHDSIRSLERDARRKDVSLSDARQENEDLILLRTQLESRVDSLKDSISRSRNNSVRLISEVETLNAQLTQSQGSTQKLERDKALLTVELAATRDRLDQLNRDQVEIERRIAAVNERLQKVAPTAQLADLSDETGEFRGMAQLALLETGSASVITKLEKSRDAAVKANRALDTVLDGLSRVAGHEPTSHDRTGAGEPERALALLGEIESLHDTQMALVEQLTDDTSANIAQSEKVIASTGLDVERMLALTGFASGQGGPLEQEGGSITGSSADLAMNVGHLENKVQRWQALRKVLGCTPLVSPVDYYHLTSKFGKRKDPFTGKRAMHKGVDMGGWPGTKVFSTAPGKVTKAGNSNQYGRMVEIDHGCGIITRYGHLKKVLVKRGQEIGHRAVIGKLGSTGRSTGPHVHYEIRVDGKPVDPVLFIEAGRHVYKG</sequence>
<dbReference type="GO" id="GO:0046872">
    <property type="term" value="F:metal ion binding"/>
    <property type="evidence" value="ECO:0007669"/>
    <property type="project" value="UniProtKB-KW"/>
</dbReference>
<dbReference type="SUPFAM" id="SSF51261">
    <property type="entry name" value="Duplicated hybrid motif"/>
    <property type="match status" value="1"/>
</dbReference>
<dbReference type="PANTHER" id="PTHR21666">
    <property type="entry name" value="PEPTIDASE-RELATED"/>
    <property type="match status" value="1"/>
</dbReference>
<keyword evidence="6" id="KW-0482">Metalloprotease</keyword>
<dbReference type="CDD" id="cd12797">
    <property type="entry name" value="M23_peptidase"/>
    <property type="match status" value="1"/>
</dbReference>
<protein>
    <submittedName>
        <fullName evidence="9">Peptidase M23-like protein</fullName>
    </submittedName>
</protein>
<dbReference type="FunFam" id="2.70.70.10:FF:000006">
    <property type="entry name" value="M23 family peptidase"/>
    <property type="match status" value="1"/>
</dbReference>
<keyword evidence="4" id="KW-0378">Hydrolase</keyword>
<accession>A0A3D9HVQ0</accession>
<name>A0A3D9HVQ0_9PROT</name>
<dbReference type="GO" id="GO:0004222">
    <property type="term" value="F:metalloendopeptidase activity"/>
    <property type="evidence" value="ECO:0007669"/>
    <property type="project" value="TreeGrafter"/>
</dbReference>
<evidence type="ECO:0000259" key="8">
    <source>
        <dbReference type="Pfam" id="PF01551"/>
    </source>
</evidence>
<keyword evidence="5" id="KW-0862">Zinc</keyword>
<evidence type="ECO:0000256" key="7">
    <source>
        <dbReference type="SAM" id="Coils"/>
    </source>
</evidence>
<dbReference type="InterPro" id="IPR016047">
    <property type="entry name" value="M23ase_b-sheet_dom"/>
</dbReference>
<keyword evidence="7" id="KW-0175">Coiled coil</keyword>
<comment type="caution">
    <text evidence="9">The sequence shown here is derived from an EMBL/GenBank/DDBJ whole genome shotgun (WGS) entry which is preliminary data.</text>
</comment>
<proteinExistence type="predicted"/>
<evidence type="ECO:0000313" key="9">
    <source>
        <dbReference type="EMBL" id="RED53461.1"/>
    </source>
</evidence>
<evidence type="ECO:0000256" key="2">
    <source>
        <dbReference type="ARBA" id="ARBA00022670"/>
    </source>
</evidence>
<gene>
    <name evidence="9" type="ORF">DFP90_101250</name>
</gene>
<evidence type="ECO:0000256" key="1">
    <source>
        <dbReference type="ARBA" id="ARBA00001947"/>
    </source>
</evidence>
<dbReference type="InterPro" id="IPR050570">
    <property type="entry name" value="Cell_wall_metabolism_enzyme"/>
</dbReference>
<feature type="coiled-coil region" evidence="7">
    <location>
        <begin position="171"/>
        <end position="240"/>
    </location>
</feature>